<dbReference type="InterPro" id="IPR006170">
    <property type="entry name" value="PBP/GOBP"/>
</dbReference>
<evidence type="ECO:0000256" key="3">
    <source>
        <dbReference type="ARBA" id="ARBA00022525"/>
    </source>
</evidence>
<organism evidence="6">
    <name type="scientific">Culex tarsalis</name>
    <name type="common">Encephalitis mosquito</name>
    <dbReference type="NCBI Taxonomy" id="7177"/>
    <lineage>
        <taxon>Eukaryota</taxon>
        <taxon>Metazoa</taxon>
        <taxon>Ecdysozoa</taxon>
        <taxon>Arthropoda</taxon>
        <taxon>Hexapoda</taxon>
        <taxon>Insecta</taxon>
        <taxon>Pterygota</taxon>
        <taxon>Neoptera</taxon>
        <taxon>Endopterygota</taxon>
        <taxon>Diptera</taxon>
        <taxon>Nematocera</taxon>
        <taxon>Culicoidea</taxon>
        <taxon>Culicidae</taxon>
        <taxon>Culicinae</taxon>
        <taxon>Culicini</taxon>
        <taxon>Culex</taxon>
        <taxon>Culex</taxon>
    </lineage>
</organism>
<dbReference type="Gene3D" id="1.10.238.20">
    <property type="entry name" value="Pheromone/general odorant binding protein domain"/>
    <property type="match status" value="1"/>
</dbReference>
<protein>
    <submittedName>
        <fullName evidence="6">Putative odorant-binding protein 56a</fullName>
    </submittedName>
</protein>
<dbReference type="SUPFAM" id="SSF47565">
    <property type="entry name" value="Insect pheromone/odorant-binding proteins"/>
    <property type="match status" value="1"/>
</dbReference>
<dbReference type="EMBL" id="GFDL01004512">
    <property type="protein sequence ID" value="JAV30533.1"/>
    <property type="molecule type" value="Transcribed_RNA"/>
</dbReference>
<comment type="similarity">
    <text evidence="2">Belongs to the PBP/GOBP family.</text>
</comment>
<accession>A0A1Q3FSY8</accession>
<evidence type="ECO:0000256" key="1">
    <source>
        <dbReference type="ARBA" id="ARBA00004613"/>
    </source>
</evidence>
<keyword evidence="3" id="KW-0964">Secreted</keyword>
<feature type="signal peptide" evidence="5">
    <location>
        <begin position="1"/>
        <end position="19"/>
    </location>
</feature>
<reference evidence="6" key="1">
    <citation type="submission" date="2017-01" db="EMBL/GenBank/DDBJ databases">
        <title>A deep insight into the sialotranscriptome of adult male and female Cluex tarsalis mosquitoes.</title>
        <authorList>
            <person name="Ribeiro J.M."/>
            <person name="Moreira F."/>
            <person name="Bernard K.A."/>
            <person name="Calvo E."/>
        </authorList>
    </citation>
    <scope>NUCLEOTIDE SEQUENCE</scope>
    <source>
        <strain evidence="6">Kern County</strain>
        <tissue evidence="6">Salivary glands</tissue>
    </source>
</reference>
<keyword evidence="4 5" id="KW-0732">Signal</keyword>
<name>A0A1Q3FSY8_CULTA</name>
<evidence type="ECO:0000256" key="4">
    <source>
        <dbReference type="ARBA" id="ARBA00022729"/>
    </source>
</evidence>
<dbReference type="GO" id="GO:0005615">
    <property type="term" value="C:extracellular space"/>
    <property type="evidence" value="ECO:0007669"/>
    <property type="project" value="TreeGrafter"/>
</dbReference>
<dbReference type="GO" id="GO:0007608">
    <property type="term" value="P:sensory perception of smell"/>
    <property type="evidence" value="ECO:0007669"/>
    <property type="project" value="TreeGrafter"/>
</dbReference>
<dbReference type="PANTHER" id="PTHR11857:SF43">
    <property type="entry name" value="GEO07291P1-RELATED"/>
    <property type="match status" value="1"/>
</dbReference>
<dbReference type="AlphaFoldDB" id="A0A1Q3FSY8"/>
<evidence type="ECO:0000256" key="5">
    <source>
        <dbReference type="SAM" id="SignalP"/>
    </source>
</evidence>
<dbReference type="Pfam" id="PF01395">
    <property type="entry name" value="PBP_GOBP"/>
    <property type="match status" value="1"/>
</dbReference>
<dbReference type="InterPro" id="IPR036728">
    <property type="entry name" value="PBP_GOBP_sf"/>
</dbReference>
<proteinExistence type="inferred from homology"/>
<feature type="chain" id="PRO_5012908013" evidence="5">
    <location>
        <begin position="20"/>
        <end position="146"/>
    </location>
</feature>
<sequence length="146" mass="16643">MGFVTKIVLLLVLVAVVTPRTIKTLVDECKKSVPMSAEQEKSFLELRFPPEEKATHCLFNCIGEMLQLFDSKSGANLKNIRVLLMGSDSSEDLTEDHRKCVLEAEKRVDGEEECLMAYRVYKCFEEDFFAIMKKETETMATTTECE</sequence>
<dbReference type="GO" id="GO:0005549">
    <property type="term" value="F:odorant binding"/>
    <property type="evidence" value="ECO:0007669"/>
    <property type="project" value="InterPro"/>
</dbReference>
<dbReference type="CDD" id="cd23992">
    <property type="entry name" value="PBP_GOBP"/>
    <property type="match status" value="1"/>
</dbReference>
<evidence type="ECO:0000256" key="2">
    <source>
        <dbReference type="ARBA" id="ARBA00008098"/>
    </source>
</evidence>
<dbReference type="SMART" id="SM00708">
    <property type="entry name" value="PhBP"/>
    <property type="match status" value="1"/>
</dbReference>
<evidence type="ECO:0000313" key="6">
    <source>
        <dbReference type="EMBL" id="JAV30533.1"/>
    </source>
</evidence>
<dbReference type="PANTHER" id="PTHR11857">
    <property type="entry name" value="ODORANT BINDING PROTEIN-RELATED"/>
    <property type="match status" value="1"/>
</dbReference>
<comment type="subcellular location">
    <subcellularLocation>
        <location evidence="1">Secreted</location>
    </subcellularLocation>
</comment>